<dbReference type="KEGG" id="foc:113204692"/>
<dbReference type="Proteomes" id="UP000504606">
    <property type="component" value="Unplaced"/>
</dbReference>
<evidence type="ECO:0000313" key="4">
    <source>
        <dbReference type="RefSeq" id="XP_052126227.1"/>
    </source>
</evidence>
<feature type="region of interest" description="Disordered" evidence="1">
    <location>
        <begin position="16"/>
        <end position="159"/>
    </location>
</feature>
<dbReference type="OrthoDB" id="8184047at2759"/>
<keyword evidence="2" id="KW-1185">Reference proteome</keyword>
<dbReference type="RefSeq" id="XP_052126227.1">
    <property type="nucleotide sequence ID" value="XM_052270267.1"/>
</dbReference>
<dbReference type="PANTHER" id="PTHR46579">
    <property type="entry name" value="F5/8 TYPE C DOMAIN-CONTAINING PROTEIN-RELATED"/>
    <property type="match status" value="1"/>
</dbReference>
<feature type="compositionally biased region" description="Acidic residues" evidence="1">
    <location>
        <begin position="84"/>
        <end position="110"/>
    </location>
</feature>
<dbReference type="PANTHER" id="PTHR46579:SF1">
    <property type="entry name" value="F5_8 TYPE C DOMAIN-CONTAINING PROTEIN"/>
    <property type="match status" value="1"/>
</dbReference>
<feature type="compositionally biased region" description="Acidic residues" evidence="1">
    <location>
        <begin position="118"/>
        <end position="153"/>
    </location>
</feature>
<sequence>MDRDRHLARRRAKYRKLNNGAILELNNISSSEDEAQPGHFESDDSDTDEDHVENNSDGDTANEYEASDISNESEVDLNNRDERDIDNDDDDENDNDFQNESLDVDYDSESSEGSGADESQESDGNNDSDDGDSFEESEADEDDDDDDDGDVEGQEPIYPGASITLHESLLAIFTVMSNCHLPGNVVAHILKLIALHCPDNSRVKKTLYTFKKYFAKIGQTLMVFHYFCADCIYPLQSKLSECQKCRKRDNASYFLELPLLNQLQNLFKRDKFYENLQFRFKPDRKRCSENIEDIYDGRVYKEEVEKGFLSDPSNISFMWYSDGVSIFKSSSFSIWPLCLVVNELPYKLRTLPENILLVGLWFGKHKPNPNIFLRPLHKTMNNFEKNGLTFKLPDNSTILVKGKVICGTCDLPAKSKFLQFKQFNSYYGCPKCLSEGARAPTGKTTVQVYPFTPNIEKRTHQETVQTARLALEARRTNKDASILGIKGPTLLAKIVPDLIRCTAIDIMHGVALGLCKLLLHLWFASKFSNMEWSVHHLFDLADEKLRKFKAPSFSQRAPRSLKEMKFWKASEYKMFLMYYSVPIMKNILDEVYLKHHCLLVSALSLLSQDSISLSQVQAASAMLQSYVSDFPRLYHIRYLGINVHQLIHLPDEVINVGPLWVYSCFFLENFNGKINKFFHGTQCVALQICSAASMFMQIPIFKRRLQPDSQISNFLSSVENSSKPFRIADVIDNSTYAVGSYSYEYETVRASALTVRNFLNAQQGSCAVFYRLKKHGVMYFSAEYGR</sequence>
<name>A0A6J1S924_FRAOC</name>
<dbReference type="Pfam" id="PF02992">
    <property type="entry name" value="Transposase_21"/>
    <property type="match status" value="1"/>
</dbReference>
<evidence type="ECO:0000313" key="2">
    <source>
        <dbReference type="Proteomes" id="UP000504606"/>
    </source>
</evidence>
<dbReference type="AlphaFoldDB" id="A0A6J1S924"/>
<reference evidence="3 4" key="1">
    <citation type="submission" date="2025-04" db="UniProtKB">
        <authorList>
            <consortium name="RefSeq"/>
        </authorList>
    </citation>
    <scope>IDENTIFICATION</scope>
    <source>
        <tissue evidence="3 4">Whole organism</tissue>
    </source>
</reference>
<accession>A0A6J1S924</accession>
<feature type="compositionally biased region" description="Acidic residues" evidence="1">
    <location>
        <begin position="60"/>
        <end position="75"/>
    </location>
</feature>
<evidence type="ECO:0000256" key="1">
    <source>
        <dbReference type="SAM" id="MobiDB-lite"/>
    </source>
</evidence>
<protein>
    <submittedName>
        <fullName evidence="3 4">Uncharacterized protein LOC113204692</fullName>
    </submittedName>
</protein>
<gene>
    <name evidence="3 4" type="primary">LOC113204692</name>
</gene>
<dbReference type="RefSeq" id="XP_026275745.2">
    <property type="nucleotide sequence ID" value="XM_026419960.2"/>
</dbReference>
<organism evidence="2 3">
    <name type="scientific">Frankliniella occidentalis</name>
    <name type="common">Western flower thrips</name>
    <name type="synonym">Euthrips occidentalis</name>
    <dbReference type="NCBI Taxonomy" id="133901"/>
    <lineage>
        <taxon>Eukaryota</taxon>
        <taxon>Metazoa</taxon>
        <taxon>Ecdysozoa</taxon>
        <taxon>Arthropoda</taxon>
        <taxon>Hexapoda</taxon>
        <taxon>Insecta</taxon>
        <taxon>Pterygota</taxon>
        <taxon>Neoptera</taxon>
        <taxon>Paraneoptera</taxon>
        <taxon>Thysanoptera</taxon>
        <taxon>Terebrantia</taxon>
        <taxon>Thripoidea</taxon>
        <taxon>Thripidae</taxon>
        <taxon>Frankliniella</taxon>
    </lineage>
</organism>
<dbReference type="InterPro" id="IPR004242">
    <property type="entry name" value="Transposase_21"/>
</dbReference>
<proteinExistence type="predicted"/>
<dbReference type="GeneID" id="113204692"/>
<evidence type="ECO:0000313" key="3">
    <source>
        <dbReference type="RefSeq" id="XP_026275745.2"/>
    </source>
</evidence>